<gene>
    <name evidence="1" type="ORF">KOR42_38530</name>
</gene>
<dbReference type="Proteomes" id="UP000317243">
    <property type="component" value="Unassembled WGS sequence"/>
</dbReference>
<name>A0A5C5WIR5_9PLAN</name>
<dbReference type="AlphaFoldDB" id="A0A5C5WIR5"/>
<sequence length="110" mass="12819">MKQLHRVKCQTCKPCHPKPGPILLQDVRSKSQRTKRVDVNNYLKITYKNTQNFREQKRPAFGTADALGFFHHLPWSNLTTQIPTPYTIFLFMEIYGRKPRFPIANSATAE</sequence>
<comment type="caution">
    <text evidence="1">The sequence shown here is derived from an EMBL/GenBank/DDBJ whole genome shotgun (WGS) entry which is preliminary data.</text>
</comment>
<keyword evidence="2" id="KW-1185">Reference proteome</keyword>
<evidence type="ECO:0000313" key="2">
    <source>
        <dbReference type="Proteomes" id="UP000317243"/>
    </source>
</evidence>
<dbReference type="EMBL" id="SIHI01000017">
    <property type="protein sequence ID" value="TWT49901.1"/>
    <property type="molecule type" value="Genomic_DNA"/>
</dbReference>
<evidence type="ECO:0000313" key="1">
    <source>
        <dbReference type="EMBL" id="TWT49901.1"/>
    </source>
</evidence>
<organism evidence="1 2">
    <name type="scientific">Thalassoglobus neptunius</name>
    <dbReference type="NCBI Taxonomy" id="1938619"/>
    <lineage>
        <taxon>Bacteria</taxon>
        <taxon>Pseudomonadati</taxon>
        <taxon>Planctomycetota</taxon>
        <taxon>Planctomycetia</taxon>
        <taxon>Planctomycetales</taxon>
        <taxon>Planctomycetaceae</taxon>
        <taxon>Thalassoglobus</taxon>
    </lineage>
</organism>
<reference evidence="1 2" key="1">
    <citation type="submission" date="2019-02" db="EMBL/GenBank/DDBJ databases">
        <title>Deep-cultivation of Planctomycetes and their phenomic and genomic characterization uncovers novel biology.</title>
        <authorList>
            <person name="Wiegand S."/>
            <person name="Jogler M."/>
            <person name="Boedeker C."/>
            <person name="Pinto D."/>
            <person name="Vollmers J."/>
            <person name="Rivas-Marin E."/>
            <person name="Kohn T."/>
            <person name="Peeters S.H."/>
            <person name="Heuer A."/>
            <person name="Rast P."/>
            <person name="Oberbeckmann S."/>
            <person name="Bunk B."/>
            <person name="Jeske O."/>
            <person name="Meyerdierks A."/>
            <person name="Storesund J.E."/>
            <person name="Kallscheuer N."/>
            <person name="Luecker S."/>
            <person name="Lage O.M."/>
            <person name="Pohl T."/>
            <person name="Merkel B.J."/>
            <person name="Hornburger P."/>
            <person name="Mueller R.-W."/>
            <person name="Bruemmer F."/>
            <person name="Labrenz M."/>
            <person name="Spormann A.M."/>
            <person name="Op Den Camp H."/>
            <person name="Overmann J."/>
            <person name="Amann R."/>
            <person name="Jetten M.S.M."/>
            <person name="Mascher T."/>
            <person name="Medema M.H."/>
            <person name="Devos D.P."/>
            <person name="Kaster A.-K."/>
            <person name="Ovreas L."/>
            <person name="Rohde M."/>
            <person name="Galperin M.Y."/>
            <person name="Jogler C."/>
        </authorList>
    </citation>
    <scope>NUCLEOTIDE SEQUENCE [LARGE SCALE GENOMIC DNA]</scope>
    <source>
        <strain evidence="1 2">KOR42</strain>
    </source>
</reference>
<proteinExistence type="predicted"/>
<accession>A0A5C5WIR5</accession>
<protein>
    <submittedName>
        <fullName evidence="1">Uncharacterized protein</fullName>
    </submittedName>
</protein>